<proteinExistence type="predicted"/>
<sequence>MTDYSINQYTTYSNLKASVAERFNKLINQLIYKYFMTKGTYKWVDVLPEILRFDNSRYHRTIKMAPKELLTIDLFEKKYTVDWSYVIIKIIPVRHTYPTVYFLETYDGQPIKVNSPNEYLVDKTIKRKKDRSLVCWRGFSKAHISWVKNKDLKTLLFTSQRSRVCSSFSSFWLKECRERGMVNERDRTKATWLHAPVGCPTQMEDRIPEMESSCTFISFLAIEVINSWATSGLAKVGWRHVVNLRQARSRKPVGHCCHTWPADGAHMCKVQLVTQKRALVGRLYFATWALSEQRPRCGQLQRTVKRHHVGHKHMREEESPGEIELKQGFIKAGSDREWTTSSSVRCVHSGAAAVSSLTASNHTRDVIPLTDDSELEGRGAMMHILVLLQHPYFQHNCYCMSGCSSEHVPKFPDDISILTGYLLRLWWLSPQFPLARPLISNSEEEKAAFPLSRVKRKRRPSPVFARTLFSPLRPTVFPLLSKTGEKKEKRVLQQERNFIPGAAFQKKKSCREAFPKCHGDSRMGKQACSRHLQRATGGLSNNNKIESGRRSPCDPPGFFQGFLDVVLPSVKELRPFRDVAEARQANFTVGDASVIRHRDQEKCKNMPKIITGISSHRPYCGILTPSNGDSNHPLDIFAAVFLDTRFRPPSLLKICYSFSSSVLTSLITLYIRTATRLLARPLRPPK</sequence>
<dbReference type="InterPro" id="IPR036397">
    <property type="entry name" value="RNaseH_sf"/>
</dbReference>
<dbReference type="Proteomes" id="UP001159363">
    <property type="component" value="Chromosome 3"/>
</dbReference>
<dbReference type="PANTHER" id="PTHR46585">
    <property type="entry name" value="INTEGRASE CORE DOMAIN CONTAINING PROTEIN"/>
    <property type="match status" value="1"/>
</dbReference>
<dbReference type="EMBL" id="JARBHB010000003">
    <property type="protein sequence ID" value="KAJ8888402.1"/>
    <property type="molecule type" value="Genomic_DNA"/>
</dbReference>
<dbReference type="InterPro" id="IPR012337">
    <property type="entry name" value="RNaseH-like_sf"/>
</dbReference>
<comment type="caution">
    <text evidence="1">The sequence shown here is derived from an EMBL/GenBank/DDBJ whole genome shotgun (WGS) entry which is preliminary data.</text>
</comment>
<dbReference type="PANTHER" id="PTHR46585:SF1">
    <property type="entry name" value="CHROMO DOMAIN-CONTAINING PROTEIN"/>
    <property type="match status" value="1"/>
</dbReference>
<evidence type="ECO:0000313" key="2">
    <source>
        <dbReference type="Proteomes" id="UP001159363"/>
    </source>
</evidence>
<dbReference type="Gene3D" id="3.30.420.10">
    <property type="entry name" value="Ribonuclease H-like superfamily/Ribonuclease H"/>
    <property type="match status" value="1"/>
</dbReference>
<protein>
    <submittedName>
        <fullName evidence="1">Uncharacterized protein</fullName>
    </submittedName>
</protein>
<keyword evidence="2" id="KW-1185">Reference proteome</keyword>
<accession>A0ABQ9HVJ4</accession>
<evidence type="ECO:0000313" key="1">
    <source>
        <dbReference type="EMBL" id="KAJ8888402.1"/>
    </source>
</evidence>
<reference evidence="1 2" key="1">
    <citation type="submission" date="2023-02" db="EMBL/GenBank/DDBJ databases">
        <title>LHISI_Scaffold_Assembly.</title>
        <authorList>
            <person name="Stuart O.P."/>
            <person name="Cleave R."/>
            <person name="Magrath M.J.L."/>
            <person name="Mikheyev A.S."/>
        </authorList>
    </citation>
    <scope>NUCLEOTIDE SEQUENCE [LARGE SCALE GENOMIC DNA]</scope>
    <source>
        <strain evidence="1">Daus_M_001</strain>
        <tissue evidence="1">Leg muscle</tissue>
    </source>
</reference>
<dbReference type="SUPFAM" id="SSF53098">
    <property type="entry name" value="Ribonuclease H-like"/>
    <property type="match status" value="1"/>
</dbReference>
<organism evidence="1 2">
    <name type="scientific">Dryococelus australis</name>
    <dbReference type="NCBI Taxonomy" id="614101"/>
    <lineage>
        <taxon>Eukaryota</taxon>
        <taxon>Metazoa</taxon>
        <taxon>Ecdysozoa</taxon>
        <taxon>Arthropoda</taxon>
        <taxon>Hexapoda</taxon>
        <taxon>Insecta</taxon>
        <taxon>Pterygota</taxon>
        <taxon>Neoptera</taxon>
        <taxon>Polyneoptera</taxon>
        <taxon>Phasmatodea</taxon>
        <taxon>Verophasmatodea</taxon>
        <taxon>Anareolatae</taxon>
        <taxon>Phasmatidae</taxon>
        <taxon>Eurycanthinae</taxon>
        <taxon>Dryococelus</taxon>
    </lineage>
</organism>
<gene>
    <name evidence="1" type="ORF">PR048_007892</name>
</gene>
<name>A0ABQ9HVJ4_9NEOP</name>